<dbReference type="AlphaFoldDB" id="A0A093H5U7"/>
<evidence type="ECO:0000313" key="3">
    <source>
        <dbReference type="Proteomes" id="UP000053584"/>
    </source>
</evidence>
<sequence length="37" mass="4421">SYLTDPLRRLTVLHLPVIVTIFSLHHSPFCHFKKLYK</sequence>
<accession>A0A093H5U7</accession>
<reference evidence="2 3" key="1">
    <citation type="submission" date="2014-04" db="EMBL/GenBank/DDBJ databases">
        <title>Genome evolution of avian class.</title>
        <authorList>
            <person name="Zhang G."/>
            <person name="Li C."/>
        </authorList>
    </citation>
    <scope>NUCLEOTIDE SEQUENCE [LARGE SCALE GENOMIC DNA]</scope>
    <source>
        <strain evidence="2">BGI_N308</strain>
    </source>
</reference>
<keyword evidence="1" id="KW-0472">Membrane</keyword>
<keyword evidence="3" id="KW-1185">Reference proteome</keyword>
<evidence type="ECO:0000256" key="1">
    <source>
        <dbReference type="SAM" id="Phobius"/>
    </source>
</evidence>
<proteinExistence type="predicted"/>
<keyword evidence="1" id="KW-0812">Transmembrane</keyword>
<organism evidence="2 3">
    <name type="scientific">Struthio camelus australis</name>
    <dbReference type="NCBI Taxonomy" id="441894"/>
    <lineage>
        <taxon>Eukaryota</taxon>
        <taxon>Metazoa</taxon>
        <taxon>Chordata</taxon>
        <taxon>Craniata</taxon>
        <taxon>Vertebrata</taxon>
        <taxon>Euteleostomi</taxon>
        <taxon>Archelosauria</taxon>
        <taxon>Archosauria</taxon>
        <taxon>Dinosauria</taxon>
        <taxon>Saurischia</taxon>
        <taxon>Theropoda</taxon>
        <taxon>Coelurosauria</taxon>
        <taxon>Aves</taxon>
        <taxon>Palaeognathae</taxon>
        <taxon>Struthioniformes</taxon>
        <taxon>Struthionidae</taxon>
        <taxon>Struthio</taxon>
    </lineage>
</organism>
<keyword evidence="1" id="KW-1133">Transmembrane helix</keyword>
<gene>
    <name evidence="2" type="ORF">N308_14604</name>
</gene>
<protein>
    <submittedName>
        <fullName evidence="2">Uncharacterized protein</fullName>
    </submittedName>
</protein>
<feature type="non-terminal residue" evidence="2">
    <location>
        <position position="1"/>
    </location>
</feature>
<feature type="transmembrane region" description="Helical" evidence="1">
    <location>
        <begin position="12"/>
        <end position="32"/>
    </location>
</feature>
<feature type="non-terminal residue" evidence="2">
    <location>
        <position position="37"/>
    </location>
</feature>
<name>A0A093H5U7_STRCA</name>
<dbReference type="Proteomes" id="UP000053584">
    <property type="component" value="Unassembled WGS sequence"/>
</dbReference>
<dbReference type="EMBL" id="KL205925">
    <property type="protein sequence ID" value="KFV77041.1"/>
    <property type="molecule type" value="Genomic_DNA"/>
</dbReference>
<evidence type="ECO:0000313" key="2">
    <source>
        <dbReference type="EMBL" id="KFV77041.1"/>
    </source>
</evidence>